<comment type="similarity">
    <text evidence="4">Belongs to the cytochrome b5 family.</text>
</comment>
<keyword evidence="2" id="KW-0479">Metal-binding</keyword>
<evidence type="ECO:0000256" key="3">
    <source>
        <dbReference type="ARBA" id="ARBA00023004"/>
    </source>
</evidence>
<dbReference type="InterPro" id="IPR001199">
    <property type="entry name" value="Cyt_B5-like_heme/steroid-bd"/>
</dbReference>
<dbReference type="SUPFAM" id="SSF55856">
    <property type="entry name" value="Cytochrome b5-like heme/steroid binding domain"/>
    <property type="match status" value="1"/>
</dbReference>
<comment type="caution">
    <text evidence="8">The sequence shown here is derived from an EMBL/GenBank/DDBJ whole genome shotgun (WGS) entry which is preliminary data.</text>
</comment>
<evidence type="ECO:0000256" key="6">
    <source>
        <dbReference type="SAM" id="SignalP"/>
    </source>
</evidence>
<reference evidence="8 9" key="1">
    <citation type="submission" date="2019-03" db="EMBL/GenBank/DDBJ databases">
        <title>Genomic Encyclopedia of Type Strains, Phase III (KMG-III): the genomes of soil and plant-associated and newly described type strains.</title>
        <authorList>
            <person name="Whitman W."/>
        </authorList>
    </citation>
    <scope>NUCLEOTIDE SEQUENCE [LARGE SCALE GENOMIC DNA]</scope>
    <source>
        <strain evidence="8 9">DSM 27373</strain>
    </source>
</reference>
<dbReference type="PANTHER" id="PTHR19359">
    <property type="entry name" value="CYTOCHROME B5"/>
    <property type="match status" value="1"/>
</dbReference>
<feature type="region of interest" description="Disordered" evidence="5">
    <location>
        <begin position="29"/>
        <end position="104"/>
    </location>
</feature>
<keyword evidence="6" id="KW-0732">Signal</keyword>
<dbReference type="PROSITE" id="PS50255">
    <property type="entry name" value="CYTOCHROME_B5_2"/>
    <property type="match status" value="1"/>
</dbReference>
<organism evidence="8 9">
    <name type="scientific">Nesterenkonia aurantiaca</name>
    <dbReference type="NCBI Taxonomy" id="1436010"/>
    <lineage>
        <taxon>Bacteria</taxon>
        <taxon>Bacillati</taxon>
        <taxon>Actinomycetota</taxon>
        <taxon>Actinomycetes</taxon>
        <taxon>Micrococcales</taxon>
        <taxon>Micrococcaceae</taxon>
        <taxon>Nesterenkonia</taxon>
    </lineage>
</organism>
<dbReference type="Pfam" id="PF00173">
    <property type="entry name" value="Cyt-b5"/>
    <property type="match status" value="1"/>
</dbReference>
<sequence length="166" mass="17477">MSINDQKTLRRKFLLAPAATASLLLLAACGQSESPEPDAPETEETEAVQSEETDAGAPEDATDEEDAEAEAPEDATDDEDAEAGESAEGVLTMEEVEQNDSPDSCWTVMSGTVYDLTDWIDQHPGGADRIEGLCGTDAAAAFEAQHGDQDGPEGQLAEFEIGTLAD</sequence>
<dbReference type="GO" id="GO:0020037">
    <property type="term" value="F:heme binding"/>
    <property type="evidence" value="ECO:0007669"/>
    <property type="project" value="TreeGrafter"/>
</dbReference>
<evidence type="ECO:0000313" key="9">
    <source>
        <dbReference type="Proteomes" id="UP000294506"/>
    </source>
</evidence>
<evidence type="ECO:0000256" key="5">
    <source>
        <dbReference type="SAM" id="MobiDB-lite"/>
    </source>
</evidence>
<evidence type="ECO:0000256" key="2">
    <source>
        <dbReference type="ARBA" id="ARBA00022723"/>
    </source>
</evidence>
<evidence type="ECO:0000256" key="4">
    <source>
        <dbReference type="ARBA" id="ARBA00038168"/>
    </source>
</evidence>
<dbReference type="PRINTS" id="PR00363">
    <property type="entry name" value="CYTOCHROMEB5"/>
</dbReference>
<dbReference type="PROSITE" id="PS51257">
    <property type="entry name" value="PROKAR_LIPOPROTEIN"/>
    <property type="match status" value="1"/>
</dbReference>
<feature type="chain" id="PRO_5039455684" evidence="6">
    <location>
        <begin position="28"/>
        <end position="166"/>
    </location>
</feature>
<keyword evidence="9" id="KW-1185">Reference proteome</keyword>
<keyword evidence="1" id="KW-0349">Heme</keyword>
<dbReference type="GO" id="GO:0046872">
    <property type="term" value="F:metal ion binding"/>
    <property type="evidence" value="ECO:0007669"/>
    <property type="project" value="UniProtKB-KW"/>
</dbReference>
<evidence type="ECO:0000313" key="8">
    <source>
        <dbReference type="EMBL" id="TDS83350.1"/>
    </source>
</evidence>
<dbReference type="AlphaFoldDB" id="A0A4R7FX65"/>
<feature type="compositionally biased region" description="Acidic residues" evidence="5">
    <location>
        <begin position="35"/>
        <end position="54"/>
    </location>
</feature>
<dbReference type="SMART" id="SM01117">
    <property type="entry name" value="Cyt-b5"/>
    <property type="match status" value="1"/>
</dbReference>
<name>A0A4R7FX65_9MICC</name>
<dbReference type="InterPro" id="IPR050668">
    <property type="entry name" value="Cytochrome_b5"/>
</dbReference>
<gene>
    <name evidence="8" type="ORF">EV640_1103</name>
</gene>
<feature type="compositionally biased region" description="Acidic residues" evidence="5">
    <location>
        <begin position="60"/>
        <end position="85"/>
    </location>
</feature>
<dbReference type="GO" id="GO:0016020">
    <property type="term" value="C:membrane"/>
    <property type="evidence" value="ECO:0007669"/>
    <property type="project" value="TreeGrafter"/>
</dbReference>
<dbReference type="Gene3D" id="3.10.120.10">
    <property type="entry name" value="Cytochrome b5-like heme/steroid binding domain"/>
    <property type="match status" value="1"/>
</dbReference>
<dbReference type="RefSeq" id="WP_208292204.1">
    <property type="nucleotide sequence ID" value="NZ_SOAN01000010.1"/>
</dbReference>
<accession>A0A4R7FX65</accession>
<feature type="region of interest" description="Disordered" evidence="5">
    <location>
        <begin position="145"/>
        <end position="166"/>
    </location>
</feature>
<dbReference type="InterPro" id="IPR036400">
    <property type="entry name" value="Cyt_B5-like_heme/steroid_sf"/>
</dbReference>
<evidence type="ECO:0000256" key="1">
    <source>
        <dbReference type="ARBA" id="ARBA00022617"/>
    </source>
</evidence>
<dbReference type="Proteomes" id="UP000294506">
    <property type="component" value="Unassembled WGS sequence"/>
</dbReference>
<keyword evidence="3" id="KW-0408">Iron</keyword>
<protein>
    <submittedName>
        <fullName evidence="8">Cytochrome b5-like protein</fullName>
    </submittedName>
</protein>
<feature type="domain" description="Cytochrome b5 heme-binding" evidence="7">
    <location>
        <begin position="88"/>
        <end position="165"/>
    </location>
</feature>
<proteinExistence type="inferred from homology"/>
<evidence type="ECO:0000259" key="7">
    <source>
        <dbReference type="PROSITE" id="PS50255"/>
    </source>
</evidence>
<dbReference type="EMBL" id="SOAN01000010">
    <property type="protein sequence ID" value="TDS83350.1"/>
    <property type="molecule type" value="Genomic_DNA"/>
</dbReference>
<feature type="signal peptide" evidence="6">
    <location>
        <begin position="1"/>
        <end position="27"/>
    </location>
</feature>